<dbReference type="PANTHER" id="PTHR48237">
    <property type="entry name" value="GAMMA-TUBULIN COMPLEX COMPONENT"/>
    <property type="match status" value="1"/>
</dbReference>
<dbReference type="EMBL" id="BQNB010008748">
    <property type="protein sequence ID" value="GJS53762.1"/>
    <property type="molecule type" value="Genomic_DNA"/>
</dbReference>
<protein>
    <submittedName>
        <fullName evidence="1">Uncharacterized protein</fullName>
    </submittedName>
</protein>
<sequence>MTSDEMIGKNRIQDIRWLCSLSESELDLLISLKKMAIQRSSFIEHHFLSHKFDLKLLRGLSFVLIQVLKDRLGDNSQVAESCLEKSNLVKQEISEEFREMGVEELMACIGTDRKKVISEFLGDDDLVVEKKRFLRRGRTPLL</sequence>
<reference evidence="1" key="1">
    <citation type="journal article" date="2022" name="Int. J. Mol. Sci.">
        <title>Draft Genome of Tanacetum Coccineum: Genomic Comparison of Closely Related Tanacetum-Family Plants.</title>
        <authorList>
            <person name="Yamashiro T."/>
            <person name="Shiraishi A."/>
            <person name="Nakayama K."/>
            <person name="Satake H."/>
        </authorList>
    </citation>
    <scope>NUCLEOTIDE SEQUENCE</scope>
</reference>
<organism evidence="1 2">
    <name type="scientific">Tanacetum coccineum</name>
    <dbReference type="NCBI Taxonomy" id="301880"/>
    <lineage>
        <taxon>Eukaryota</taxon>
        <taxon>Viridiplantae</taxon>
        <taxon>Streptophyta</taxon>
        <taxon>Embryophyta</taxon>
        <taxon>Tracheophyta</taxon>
        <taxon>Spermatophyta</taxon>
        <taxon>Magnoliopsida</taxon>
        <taxon>eudicotyledons</taxon>
        <taxon>Gunneridae</taxon>
        <taxon>Pentapetalae</taxon>
        <taxon>asterids</taxon>
        <taxon>campanulids</taxon>
        <taxon>Asterales</taxon>
        <taxon>Asteraceae</taxon>
        <taxon>Asteroideae</taxon>
        <taxon>Anthemideae</taxon>
        <taxon>Anthemidinae</taxon>
        <taxon>Tanacetum</taxon>
    </lineage>
</organism>
<keyword evidence="2" id="KW-1185">Reference proteome</keyword>
<dbReference type="Proteomes" id="UP001151760">
    <property type="component" value="Unassembled WGS sequence"/>
</dbReference>
<dbReference type="PANTHER" id="PTHR48237:SF1">
    <property type="entry name" value="SPC97_SPC98 FAMILY OF SPINDLE POLE BODY (SBP) COMPONENT"/>
    <property type="match status" value="1"/>
</dbReference>
<accession>A0ABQ4WLH6</accession>
<gene>
    <name evidence="1" type="ORF">Tco_0627124</name>
</gene>
<reference evidence="1" key="2">
    <citation type="submission" date="2022-01" db="EMBL/GenBank/DDBJ databases">
        <authorList>
            <person name="Yamashiro T."/>
            <person name="Shiraishi A."/>
            <person name="Satake H."/>
            <person name="Nakayama K."/>
        </authorList>
    </citation>
    <scope>NUCLEOTIDE SEQUENCE</scope>
</reference>
<evidence type="ECO:0000313" key="2">
    <source>
        <dbReference type="Proteomes" id="UP001151760"/>
    </source>
</evidence>
<evidence type="ECO:0000313" key="1">
    <source>
        <dbReference type="EMBL" id="GJS53762.1"/>
    </source>
</evidence>
<proteinExistence type="predicted"/>
<name>A0ABQ4WLH6_9ASTR</name>
<comment type="caution">
    <text evidence="1">The sequence shown here is derived from an EMBL/GenBank/DDBJ whole genome shotgun (WGS) entry which is preliminary data.</text>
</comment>